<proteinExistence type="predicted"/>
<dbReference type="Proteomes" id="UP000887580">
    <property type="component" value="Unplaced"/>
</dbReference>
<reference evidence="2" key="1">
    <citation type="submission" date="2022-11" db="UniProtKB">
        <authorList>
            <consortium name="WormBaseParasite"/>
        </authorList>
    </citation>
    <scope>IDENTIFICATION</scope>
</reference>
<evidence type="ECO:0000313" key="2">
    <source>
        <dbReference type="WBParaSite" id="PS1159_v2.g17604.t1"/>
    </source>
</evidence>
<name>A0AC35FHQ8_9BILA</name>
<dbReference type="WBParaSite" id="PS1159_v2.g17604.t1">
    <property type="protein sequence ID" value="PS1159_v2.g17604.t1"/>
    <property type="gene ID" value="PS1159_v2.g17604"/>
</dbReference>
<organism evidence="1 2">
    <name type="scientific">Panagrolaimus sp. PS1159</name>
    <dbReference type="NCBI Taxonomy" id="55785"/>
    <lineage>
        <taxon>Eukaryota</taxon>
        <taxon>Metazoa</taxon>
        <taxon>Ecdysozoa</taxon>
        <taxon>Nematoda</taxon>
        <taxon>Chromadorea</taxon>
        <taxon>Rhabditida</taxon>
        <taxon>Tylenchina</taxon>
        <taxon>Panagrolaimomorpha</taxon>
        <taxon>Panagrolaimoidea</taxon>
        <taxon>Panagrolaimidae</taxon>
        <taxon>Panagrolaimus</taxon>
    </lineage>
</organism>
<protein>
    <submittedName>
        <fullName evidence="2">Peptidase C1A papain C-terminal domain-containing protein</fullName>
    </submittedName>
</protein>
<sequence length="340" mass="38129">MHFLCLCLIFSTILATAAAAASTSFNKFRITGVNFADPEIQQFTSLIDKHKFNLGNAAEFLQRLGHFREAKQKLQEFDGKFKGAKFALNQFSLMSKEEQKHYLGGLPIPSNSSLFRQKRSVFDGRNDTLIPANEDFRSNGYVSPVKNQGSCGSCYAFAAAAAIESQYLIRQNKLLLDLSEQTIVNCESKLNQCNGGFLNRALDYAKDVGIPLETCSPYTAQNGSCNSKCDSQKFKISGYYWFDHDESAYAQQLHNFGPFTMWLSCPQAFMSYSSGILDLPAAECSKQSIGGHFLLVVGYTPNYWIAKNSWGPNWGENGYVRFKRGQNFCDMTRQVITPYL</sequence>
<evidence type="ECO:0000313" key="1">
    <source>
        <dbReference type="Proteomes" id="UP000887580"/>
    </source>
</evidence>
<accession>A0AC35FHQ8</accession>